<comment type="caution">
    <text evidence="3">The sequence shown here is derived from an EMBL/GenBank/DDBJ whole genome shotgun (WGS) entry which is preliminary data.</text>
</comment>
<reference evidence="3 4" key="1">
    <citation type="submission" date="2020-08" db="EMBL/GenBank/DDBJ databases">
        <title>Genomic Encyclopedia of Type Strains, Phase III (KMG-III): the genomes of soil and plant-associated and newly described type strains.</title>
        <authorList>
            <person name="Whitman W."/>
        </authorList>
    </citation>
    <scope>NUCLEOTIDE SEQUENCE [LARGE SCALE GENOMIC DNA]</scope>
    <source>
        <strain evidence="3 4">CECT 7341</strain>
    </source>
</reference>
<keyword evidence="4" id="KW-1185">Reference proteome</keyword>
<feature type="domain" description="Tyrosine-protein kinase G-rich" evidence="2">
    <location>
        <begin position="17"/>
        <end position="96"/>
    </location>
</feature>
<evidence type="ECO:0000259" key="2">
    <source>
        <dbReference type="Pfam" id="PF13807"/>
    </source>
</evidence>
<keyword evidence="1" id="KW-0472">Membrane</keyword>
<dbReference type="AlphaFoldDB" id="A0A7W5DN40"/>
<dbReference type="Proteomes" id="UP000563050">
    <property type="component" value="Unassembled WGS sequence"/>
</dbReference>
<protein>
    <submittedName>
        <fullName evidence="3">Uncharacterized protein involved in exopolysaccharide biosynthesis</fullName>
    </submittedName>
</protein>
<dbReference type="RefSeq" id="WP_343065245.1">
    <property type="nucleotide sequence ID" value="NZ_JACHXQ010000015.1"/>
</dbReference>
<dbReference type="InterPro" id="IPR050445">
    <property type="entry name" value="Bact_polysacc_biosynth/exp"/>
</dbReference>
<keyword evidence="1" id="KW-1133">Transmembrane helix</keyword>
<dbReference type="PANTHER" id="PTHR32309">
    <property type="entry name" value="TYROSINE-PROTEIN KINASE"/>
    <property type="match status" value="1"/>
</dbReference>
<proteinExistence type="predicted"/>
<evidence type="ECO:0000313" key="3">
    <source>
        <dbReference type="EMBL" id="MBB3185640.1"/>
    </source>
</evidence>
<keyword evidence="1" id="KW-0812">Transmembrane</keyword>
<dbReference type="Pfam" id="PF13807">
    <property type="entry name" value="GNVR"/>
    <property type="match status" value="1"/>
</dbReference>
<dbReference type="PANTHER" id="PTHR32309:SF32">
    <property type="entry name" value="TYROSINE-PROTEIN KINASE ETK-RELATED"/>
    <property type="match status" value="1"/>
</dbReference>
<organism evidence="3 4">
    <name type="scientific">Halomonas fontilapidosi</name>
    <dbReference type="NCBI Taxonomy" id="616675"/>
    <lineage>
        <taxon>Bacteria</taxon>
        <taxon>Pseudomonadati</taxon>
        <taxon>Pseudomonadota</taxon>
        <taxon>Gammaproteobacteria</taxon>
        <taxon>Oceanospirillales</taxon>
        <taxon>Halomonadaceae</taxon>
        <taxon>Halomonas</taxon>
    </lineage>
</organism>
<gene>
    <name evidence="3" type="ORF">FHR95_003231</name>
</gene>
<evidence type="ECO:0000313" key="4">
    <source>
        <dbReference type="Proteomes" id="UP000563050"/>
    </source>
</evidence>
<feature type="transmembrane region" description="Helical" evidence="1">
    <location>
        <begin position="76"/>
        <end position="95"/>
    </location>
</feature>
<sequence>MIDERERLNERIDTLPETQQQVLRRTRDVELNQEVYLQLRNKIQEMKIAKASTVGNMRILDEAVVQPEPVEPKKPLIVVLATLLGGMLAVGIVLVRGLLRRGVESAEQVEEVGLPVYASVPLSDEQQKLVQRDEAP</sequence>
<dbReference type="GO" id="GO:0004713">
    <property type="term" value="F:protein tyrosine kinase activity"/>
    <property type="evidence" value="ECO:0007669"/>
    <property type="project" value="TreeGrafter"/>
</dbReference>
<accession>A0A7W5DN40</accession>
<dbReference type="InterPro" id="IPR032807">
    <property type="entry name" value="GNVR"/>
</dbReference>
<dbReference type="EMBL" id="JACHXQ010000015">
    <property type="protein sequence ID" value="MBB3185640.1"/>
    <property type="molecule type" value="Genomic_DNA"/>
</dbReference>
<name>A0A7W5DN40_9GAMM</name>
<evidence type="ECO:0000256" key="1">
    <source>
        <dbReference type="SAM" id="Phobius"/>
    </source>
</evidence>
<dbReference type="GO" id="GO:0005886">
    <property type="term" value="C:plasma membrane"/>
    <property type="evidence" value="ECO:0007669"/>
    <property type="project" value="TreeGrafter"/>
</dbReference>